<feature type="compositionally biased region" description="Polar residues" evidence="1">
    <location>
        <begin position="200"/>
        <end position="211"/>
    </location>
</feature>
<dbReference type="Proteomes" id="UP000518752">
    <property type="component" value="Unassembled WGS sequence"/>
</dbReference>
<dbReference type="AlphaFoldDB" id="A0A8H5LPS4"/>
<evidence type="ECO:0000313" key="3">
    <source>
        <dbReference type="EMBL" id="KAF5365495.1"/>
    </source>
</evidence>
<dbReference type="OrthoDB" id="3130032at2759"/>
<keyword evidence="2" id="KW-1133">Transmembrane helix</keyword>
<keyword evidence="2" id="KW-0812">Transmembrane</keyword>
<keyword evidence="2" id="KW-0472">Membrane</keyword>
<sequence>MSTDASSDTFEFTQTSTSALSSFDTQSFLTSATASNGVPIPVLSSTGTPSSADTSLRIFSTTSSPIPPHSSESSEVVPVASTTSVSPPAVTTKIPATFDSSVLLTTTVPATFYSSGVATTTLAATFRSPPILPEVVTTAEAITHFVVTTNSAGVVITTAVVATTSRVITRTGSSSSLSLHLQSESSSAPVPASTTPNDPPASTTPNDTPASRRNRPFVPGAIVGSLVGTLLLGVCVFLYIRHRYRRTNCIVTPIQHFLLYEKEALRALNDSEPAPQSSTPKSPQFEEETSALAEPVNHQETHRDGSGILGDSDQDVRVEVAEIRMTMGRMMDHVHWMENRIVGSSQTQRRDTESIASSDGPPPAYGS</sequence>
<accession>A0A8H5LPS4</accession>
<dbReference type="EMBL" id="JAACJN010000169">
    <property type="protein sequence ID" value="KAF5365495.1"/>
    <property type="molecule type" value="Genomic_DNA"/>
</dbReference>
<evidence type="ECO:0000256" key="2">
    <source>
        <dbReference type="SAM" id="Phobius"/>
    </source>
</evidence>
<feature type="region of interest" description="Disordered" evidence="1">
    <location>
        <begin position="178"/>
        <end position="215"/>
    </location>
</feature>
<feature type="compositionally biased region" description="Low complexity" evidence="1">
    <location>
        <begin position="178"/>
        <end position="196"/>
    </location>
</feature>
<gene>
    <name evidence="3" type="ORF">D9757_012978</name>
</gene>
<name>A0A8H5LPS4_9AGAR</name>
<feature type="region of interest" description="Disordered" evidence="1">
    <location>
        <begin position="270"/>
        <end position="313"/>
    </location>
</feature>
<feature type="region of interest" description="Disordered" evidence="1">
    <location>
        <begin position="339"/>
        <end position="367"/>
    </location>
</feature>
<protein>
    <submittedName>
        <fullName evidence="3">Uncharacterized protein</fullName>
    </submittedName>
</protein>
<evidence type="ECO:0000256" key="1">
    <source>
        <dbReference type="SAM" id="MobiDB-lite"/>
    </source>
</evidence>
<reference evidence="3 4" key="1">
    <citation type="journal article" date="2020" name="ISME J.">
        <title>Uncovering the hidden diversity of litter-decomposition mechanisms in mushroom-forming fungi.</title>
        <authorList>
            <person name="Floudas D."/>
            <person name="Bentzer J."/>
            <person name="Ahren D."/>
            <person name="Johansson T."/>
            <person name="Persson P."/>
            <person name="Tunlid A."/>
        </authorList>
    </citation>
    <scope>NUCLEOTIDE SEQUENCE [LARGE SCALE GENOMIC DNA]</scope>
    <source>
        <strain evidence="3 4">CBS 406.79</strain>
    </source>
</reference>
<proteinExistence type="predicted"/>
<keyword evidence="4" id="KW-1185">Reference proteome</keyword>
<comment type="caution">
    <text evidence="3">The sequence shown here is derived from an EMBL/GenBank/DDBJ whole genome shotgun (WGS) entry which is preliminary data.</text>
</comment>
<organism evidence="3 4">
    <name type="scientific">Collybiopsis confluens</name>
    <dbReference type="NCBI Taxonomy" id="2823264"/>
    <lineage>
        <taxon>Eukaryota</taxon>
        <taxon>Fungi</taxon>
        <taxon>Dikarya</taxon>
        <taxon>Basidiomycota</taxon>
        <taxon>Agaricomycotina</taxon>
        <taxon>Agaricomycetes</taxon>
        <taxon>Agaricomycetidae</taxon>
        <taxon>Agaricales</taxon>
        <taxon>Marasmiineae</taxon>
        <taxon>Omphalotaceae</taxon>
        <taxon>Collybiopsis</taxon>
    </lineage>
</organism>
<evidence type="ECO:0000313" key="4">
    <source>
        <dbReference type="Proteomes" id="UP000518752"/>
    </source>
</evidence>
<feature type="transmembrane region" description="Helical" evidence="2">
    <location>
        <begin position="217"/>
        <end position="240"/>
    </location>
</feature>